<dbReference type="GO" id="GO:0000976">
    <property type="term" value="F:transcription cis-regulatory region binding"/>
    <property type="evidence" value="ECO:0007669"/>
    <property type="project" value="InterPro"/>
</dbReference>
<gene>
    <name evidence="3" type="ORF">JTE90_000571</name>
</gene>
<name>A0AAV6VXK3_9ARAC</name>
<organism evidence="3 4">
    <name type="scientific">Oedothorax gibbosus</name>
    <dbReference type="NCBI Taxonomy" id="931172"/>
    <lineage>
        <taxon>Eukaryota</taxon>
        <taxon>Metazoa</taxon>
        <taxon>Ecdysozoa</taxon>
        <taxon>Arthropoda</taxon>
        <taxon>Chelicerata</taxon>
        <taxon>Arachnida</taxon>
        <taxon>Araneae</taxon>
        <taxon>Araneomorphae</taxon>
        <taxon>Entelegynae</taxon>
        <taxon>Araneoidea</taxon>
        <taxon>Linyphiidae</taxon>
        <taxon>Erigoninae</taxon>
        <taxon>Oedothorax</taxon>
    </lineage>
</organism>
<evidence type="ECO:0000256" key="1">
    <source>
        <dbReference type="SAM" id="MobiDB-lite"/>
    </source>
</evidence>
<dbReference type="InterPro" id="IPR036388">
    <property type="entry name" value="WH-like_DNA-bd_sf"/>
</dbReference>
<dbReference type="AlphaFoldDB" id="A0AAV6VXK3"/>
<feature type="compositionally biased region" description="Polar residues" evidence="1">
    <location>
        <begin position="136"/>
        <end position="156"/>
    </location>
</feature>
<feature type="region of interest" description="Disordered" evidence="1">
    <location>
        <begin position="116"/>
        <end position="156"/>
    </location>
</feature>
<dbReference type="SUPFAM" id="SSF46785">
    <property type="entry name" value="Winged helix' DNA-binding domain"/>
    <property type="match status" value="1"/>
</dbReference>
<evidence type="ECO:0000313" key="3">
    <source>
        <dbReference type="EMBL" id="KAG8200491.1"/>
    </source>
</evidence>
<dbReference type="Gene3D" id="1.10.10.10">
    <property type="entry name" value="Winged helix-like DNA-binding domain superfamily/Winged helix DNA-binding domain"/>
    <property type="match status" value="1"/>
</dbReference>
<dbReference type="Proteomes" id="UP000827092">
    <property type="component" value="Unassembled WGS sequence"/>
</dbReference>
<dbReference type="PROSITE" id="PS51507">
    <property type="entry name" value="IRF_2"/>
    <property type="match status" value="1"/>
</dbReference>
<dbReference type="Pfam" id="PF00605">
    <property type="entry name" value="IRF"/>
    <property type="match status" value="1"/>
</dbReference>
<reference evidence="3 4" key="1">
    <citation type="journal article" date="2022" name="Nat. Ecol. Evol.">
        <title>A masculinizing supergene underlies an exaggerated male reproductive morph in a spider.</title>
        <authorList>
            <person name="Hendrickx F."/>
            <person name="De Corte Z."/>
            <person name="Sonet G."/>
            <person name="Van Belleghem S.M."/>
            <person name="Kostlbacher S."/>
            <person name="Vangestel C."/>
        </authorList>
    </citation>
    <scope>NUCLEOTIDE SEQUENCE [LARGE SCALE GENOMIC DNA]</scope>
    <source>
        <strain evidence="3">W744_W776</strain>
    </source>
</reference>
<keyword evidence="4" id="KW-1185">Reference proteome</keyword>
<feature type="compositionally biased region" description="Basic and acidic residues" evidence="1">
    <location>
        <begin position="116"/>
        <end position="127"/>
    </location>
</feature>
<dbReference type="InterPro" id="IPR036390">
    <property type="entry name" value="WH_DNA-bd_sf"/>
</dbReference>
<accession>A0AAV6VXK3</accession>
<proteinExistence type="predicted"/>
<evidence type="ECO:0000313" key="4">
    <source>
        <dbReference type="Proteomes" id="UP000827092"/>
    </source>
</evidence>
<protein>
    <recommendedName>
        <fullName evidence="2">IRF tryptophan pentad repeat domain-containing protein</fullName>
    </recommendedName>
</protein>
<dbReference type="InterPro" id="IPR001346">
    <property type="entry name" value="Interferon_reg_fact_DNA-bd_dom"/>
</dbReference>
<sequence>MPPKPNYRLIPDFIVPNLEKETYGRHLVWDDKKKGSFKISRIHQSSEQWNDDCIAVYKAWSAMKNLWEPDDPKKCTKAKHRLITALRRNPVVEMLETEAAYYRFRIAAAKIEGEERTDKTLQQEKESYPYMEENVSPKNRGSNKNNNPPICSSRSSDPFQSNIKLLMALPERVSTVENKHDCVHTSCDFETEFNKEHFFTLDENSPELSNTPEKIYDCSDTCCCAVLLDSTLLSNERCIWHGVPS</sequence>
<feature type="domain" description="IRF tryptophan pentad repeat" evidence="2">
    <location>
        <begin position="7"/>
        <end position="108"/>
    </location>
</feature>
<comment type="caution">
    <text evidence="3">The sequence shown here is derived from an EMBL/GenBank/DDBJ whole genome shotgun (WGS) entry which is preliminary data.</text>
</comment>
<evidence type="ECO:0000259" key="2">
    <source>
        <dbReference type="PROSITE" id="PS51507"/>
    </source>
</evidence>
<dbReference type="EMBL" id="JAFNEN010000015">
    <property type="protein sequence ID" value="KAG8200491.1"/>
    <property type="molecule type" value="Genomic_DNA"/>
</dbReference>